<reference evidence="14 15" key="1">
    <citation type="submission" date="2024-09" db="EMBL/GenBank/DDBJ databases">
        <authorList>
            <person name="Sun Q."/>
            <person name="Mori K."/>
        </authorList>
    </citation>
    <scope>NUCLEOTIDE SEQUENCE [LARGE SCALE GENOMIC DNA]</scope>
    <source>
        <strain evidence="14 15">JCM 13503</strain>
    </source>
</reference>
<evidence type="ECO:0000256" key="2">
    <source>
        <dbReference type="ARBA" id="ARBA00022475"/>
    </source>
</evidence>
<evidence type="ECO:0000256" key="5">
    <source>
        <dbReference type="ARBA" id="ARBA00022729"/>
    </source>
</evidence>
<dbReference type="InterPro" id="IPR044021">
    <property type="entry name" value="CrtO"/>
</dbReference>
<evidence type="ECO:0000256" key="12">
    <source>
        <dbReference type="ARBA" id="ARBA00025324"/>
    </source>
</evidence>
<feature type="transmembrane region" description="Helical" evidence="13">
    <location>
        <begin position="122"/>
        <end position="141"/>
    </location>
</feature>
<evidence type="ECO:0000256" key="11">
    <source>
        <dbReference type="ARBA" id="ARBA00023667"/>
    </source>
</evidence>
<keyword evidence="4 13" id="KW-0812">Transmembrane</keyword>
<evidence type="ECO:0000256" key="3">
    <source>
        <dbReference type="ARBA" id="ARBA00022679"/>
    </source>
</evidence>
<dbReference type="RefSeq" id="WP_380015252.1">
    <property type="nucleotide sequence ID" value="NZ_JBHLYR010000062.1"/>
</dbReference>
<keyword evidence="2" id="KW-1003">Cell membrane</keyword>
<evidence type="ECO:0000256" key="6">
    <source>
        <dbReference type="ARBA" id="ARBA00022989"/>
    </source>
</evidence>
<comment type="pathway">
    <text evidence="9">Carotenoid biosynthesis; staphyloxanthin biosynthesis; staphyloxanthin from farnesyl diphosphate: step 5/5.</text>
</comment>
<feature type="transmembrane region" description="Helical" evidence="13">
    <location>
        <begin position="37"/>
        <end position="57"/>
    </location>
</feature>
<protein>
    <recommendedName>
        <fullName evidence="11">Glycosyl-4,4'-diaponeurosporenoate acyltransferase</fullName>
    </recommendedName>
</protein>
<comment type="function">
    <text evidence="12">Catalyzes the acylation of glycosyl-4,4'-diaponeurosporenoate, i.e. the esterification of glucose at the C6'' position with the carboxyl group of the C(15) fatty acid 12-methyltetradecanoic acid, to yield staphyloxanthin. This is the last step in the biosynthesis of this orange pigment, present in most staphylococci strains.</text>
</comment>
<dbReference type="Proteomes" id="UP001589733">
    <property type="component" value="Unassembled WGS sequence"/>
</dbReference>
<organism evidence="14 15">
    <name type="scientific">Deinococcus oregonensis</name>
    <dbReference type="NCBI Taxonomy" id="1805970"/>
    <lineage>
        <taxon>Bacteria</taxon>
        <taxon>Thermotogati</taxon>
        <taxon>Deinococcota</taxon>
        <taxon>Deinococci</taxon>
        <taxon>Deinococcales</taxon>
        <taxon>Deinococcaceae</taxon>
        <taxon>Deinococcus</taxon>
    </lineage>
</organism>
<accession>A0ABV6B3V5</accession>
<evidence type="ECO:0000313" key="15">
    <source>
        <dbReference type="Proteomes" id="UP001589733"/>
    </source>
</evidence>
<evidence type="ECO:0000256" key="7">
    <source>
        <dbReference type="ARBA" id="ARBA00023136"/>
    </source>
</evidence>
<evidence type="ECO:0000313" key="14">
    <source>
        <dbReference type="EMBL" id="MFB9994440.1"/>
    </source>
</evidence>
<feature type="transmembrane region" description="Helical" evidence="13">
    <location>
        <begin position="147"/>
        <end position="164"/>
    </location>
</feature>
<evidence type="ECO:0000256" key="9">
    <source>
        <dbReference type="ARBA" id="ARBA00023588"/>
    </source>
</evidence>
<evidence type="ECO:0000256" key="4">
    <source>
        <dbReference type="ARBA" id="ARBA00022692"/>
    </source>
</evidence>
<evidence type="ECO:0000256" key="1">
    <source>
        <dbReference type="ARBA" id="ARBA00004162"/>
    </source>
</evidence>
<keyword evidence="6 13" id="KW-1133">Transmembrane helix</keyword>
<gene>
    <name evidence="14" type="ORF">ACFFLM_21015</name>
</gene>
<dbReference type="Pfam" id="PF18927">
    <property type="entry name" value="CrtO"/>
    <property type="match status" value="1"/>
</dbReference>
<comment type="caution">
    <text evidence="14">The sequence shown here is derived from an EMBL/GenBank/DDBJ whole genome shotgun (WGS) entry which is preliminary data.</text>
</comment>
<sequence length="178" mass="20238">MPEFRSHLAWLGTLRGLLGVVAVGWLVARGVGVQGPLFAVAVHIALMRWALFVLRVVRPPLRGDWFRVRHWEVGIYRALGVMRYRQLLRWVGWERFRRSAQGFSGQRASLVTYERATREAEFSHVLLAGIGFGLMLAAAALGRWNAAAWLLATNLFFQVYPVLLQRTMRARLQRLGVG</sequence>
<keyword evidence="8" id="KW-0012">Acyltransferase</keyword>
<feature type="transmembrane region" description="Helical" evidence="13">
    <location>
        <begin position="12"/>
        <end position="31"/>
    </location>
</feature>
<keyword evidence="15" id="KW-1185">Reference proteome</keyword>
<dbReference type="EMBL" id="JBHLYR010000062">
    <property type="protein sequence ID" value="MFB9994440.1"/>
    <property type="molecule type" value="Genomic_DNA"/>
</dbReference>
<keyword evidence="3" id="KW-0808">Transferase</keyword>
<evidence type="ECO:0000256" key="8">
    <source>
        <dbReference type="ARBA" id="ARBA00023315"/>
    </source>
</evidence>
<keyword evidence="7 13" id="KW-0472">Membrane</keyword>
<evidence type="ECO:0000256" key="10">
    <source>
        <dbReference type="ARBA" id="ARBA00023603"/>
    </source>
</evidence>
<comment type="subcellular location">
    <subcellularLocation>
        <location evidence="1">Cell membrane</location>
        <topology evidence="1">Single-pass membrane protein</topology>
    </subcellularLocation>
</comment>
<proteinExistence type="inferred from homology"/>
<name>A0ABV6B3V5_9DEIO</name>
<evidence type="ECO:0000256" key="13">
    <source>
        <dbReference type="SAM" id="Phobius"/>
    </source>
</evidence>
<comment type="similarity">
    <text evidence="10">Belongs to the acyltransferase CrtO family.</text>
</comment>
<keyword evidence="5" id="KW-0732">Signal</keyword>